<dbReference type="EMBL" id="NMUE01000010">
    <property type="protein sequence ID" value="RFA96774.1"/>
    <property type="molecule type" value="Genomic_DNA"/>
</dbReference>
<dbReference type="Pfam" id="PF13384">
    <property type="entry name" value="HTH_23"/>
    <property type="match status" value="1"/>
</dbReference>
<dbReference type="RefSeq" id="WP_116420843.1">
    <property type="nucleotide sequence ID" value="NZ_JAOAJA010000041.1"/>
</dbReference>
<dbReference type="Proteomes" id="UP000257123">
    <property type="component" value="Unassembled WGS sequence"/>
</dbReference>
<evidence type="ECO:0000313" key="5">
    <source>
        <dbReference type="Proteomes" id="UP000257123"/>
    </source>
</evidence>
<evidence type="ECO:0000313" key="2">
    <source>
        <dbReference type="EMBL" id="RFA94515.1"/>
    </source>
</evidence>
<evidence type="ECO:0000313" key="4">
    <source>
        <dbReference type="Proteomes" id="UP000256877"/>
    </source>
</evidence>
<evidence type="ECO:0000313" key="3">
    <source>
        <dbReference type="EMBL" id="RFA96774.1"/>
    </source>
</evidence>
<name>A0A371R0E8_9CREN</name>
<sequence>MPRGCNCREAAKALIAAGYSIYAAAKILGVSPRAVRKWMAGEERAAKGKTAEASRLAAENKRLEPRSRAEAPEWLRHNLWVQRLRGQT</sequence>
<dbReference type="Gene3D" id="1.10.10.60">
    <property type="entry name" value="Homeodomain-like"/>
    <property type="match status" value="1"/>
</dbReference>
<accession>A0A371R0E8</accession>
<proteinExistence type="predicted"/>
<evidence type="ECO:0000256" key="1">
    <source>
        <dbReference type="SAM" id="MobiDB-lite"/>
    </source>
</evidence>
<dbReference type="EMBL" id="NMUF01000085">
    <property type="protein sequence ID" value="RFA94515.1"/>
    <property type="molecule type" value="Genomic_DNA"/>
</dbReference>
<reference evidence="4 5" key="1">
    <citation type="submission" date="2017-07" db="EMBL/GenBank/DDBJ databases">
        <title>Draft genome sequence of aerobic hyperthermophilic archaea, Pyrobaculum aerophilum YKB31 and YKB32.</title>
        <authorList>
            <person name="Mochizuki T."/>
            <person name="Berliner A.J."/>
            <person name="Yoshida-Takashima Y."/>
            <person name="Takaki Y."/>
            <person name="Nunoura T."/>
            <person name="Takai K."/>
        </authorList>
    </citation>
    <scope>NUCLEOTIDE SEQUENCE [LARGE SCALE GENOMIC DNA]</scope>
    <source>
        <strain evidence="3 5">YKB31</strain>
        <strain evidence="2 4">YKB32</strain>
    </source>
</reference>
<organism evidence="3 5">
    <name type="scientific">Pyrobaculum aerophilum</name>
    <dbReference type="NCBI Taxonomy" id="13773"/>
    <lineage>
        <taxon>Archaea</taxon>
        <taxon>Thermoproteota</taxon>
        <taxon>Thermoprotei</taxon>
        <taxon>Thermoproteales</taxon>
        <taxon>Thermoproteaceae</taxon>
        <taxon>Pyrobaculum</taxon>
    </lineage>
</organism>
<dbReference type="Proteomes" id="UP000256877">
    <property type="component" value="Unassembled WGS sequence"/>
</dbReference>
<comment type="caution">
    <text evidence="3">The sequence shown here is derived from an EMBL/GenBank/DDBJ whole genome shotgun (WGS) entry which is preliminary data.</text>
</comment>
<dbReference type="AlphaFoldDB" id="A0A371R0E8"/>
<gene>
    <name evidence="3" type="ORF">CGL51_04460</name>
    <name evidence="2" type="ORF">CGL52_14360</name>
</gene>
<feature type="region of interest" description="Disordered" evidence="1">
    <location>
        <begin position="49"/>
        <end position="68"/>
    </location>
</feature>
<protein>
    <submittedName>
        <fullName evidence="3">Uncharacterized protein</fullName>
    </submittedName>
</protein>